<protein>
    <submittedName>
        <fullName evidence="2">Uncharacterized protein</fullName>
    </submittedName>
</protein>
<evidence type="ECO:0000256" key="1">
    <source>
        <dbReference type="SAM" id="MobiDB-lite"/>
    </source>
</evidence>
<feature type="compositionally biased region" description="Polar residues" evidence="1">
    <location>
        <begin position="45"/>
        <end position="63"/>
    </location>
</feature>
<reference evidence="2" key="1">
    <citation type="journal article" date="2014" name="Front. Microbiol.">
        <title>High frequency of phylogenetically diverse reductive dehalogenase-homologous genes in deep subseafloor sedimentary metagenomes.</title>
        <authorList>
            <person name="Kawai M."/>
            <person name="Futagami T."/>
            <person name="Toyoda A."/>
            <person name="Takaki Y."/>
            <person name="Nishi S."/>
            <person name="Hori S."/>
            <person name="Arai W."/>
            <person name="Tsubouchi T."/>
            <person name="Morono Y."/>
            <person name="Uchiyama I."/>
            <person name="Ito T."/>
            <person name="Fujiyama A."/>
            <person name="Inagaki F."/>
            <person name="Takami H."/>
        </authorList>
    </citation>
    <scope>NUCLEOTIDE SEQUENCE</scope>
    <source>
        <strain evidence="2">Expedition CK06-06</strain>
    </source>
</reference>
<proteinExistence type="predicted"/>
<name>X1SKA2_9ZZZZ</name>
<evidence type="ECO:0000313" key="2">
    <source>
        <dbReference type="EMBL" id="GAI68219.1"/>
    </source>
</evidence>
<accession>X1SKA2</accession>
<organism evidence="2">
    <name type="scientific">marine sediment metagenome</name>
    <dbReference type="NCBI Taxonomy" id="412755"/>
    <lineage>
        <taxon>unclassified sequences</taxon>
        <taxon>metagenomes</taxon>
        <taxon>ecological metagenomes</taxon>
    </lineage>
</organism>
<dbReference type="AlphaFoldDB" id="X1SKA2"/>
<gene>
    <name evidence="2" type="ORF">S12H4_02750</name>
</gene>
<feature type="region of interest" description="Disordered" evidence="1">
    <location>
        <begin position="39"/>
        <end position="63"/>
    </location>
</feature>
<sequence>MPIKIEKTTKVILGIAINNPTSALEIAKLSFISFIKGGKEKKDTPTANSDNQQINPIQINRDE</sequence>
<dbReference type="EMBL" id="BARW01000710">
    <property type="protein sequence ID" value="GAI68219.1"/>
    <property type="molecule type" value="Genomic_DNA"/>
</dbReference>
<comment type="caution">
    <text evidence="2">The sequence shown here is derived from an EMBL/GenBank/DDBJ whole genome shotgun (WGS) entry which is preliminary data.</text>
</comment>